<dbReference type="Proteomes" id="UP000252893">
    <property type="component" value="Unassembled WGS sequence"/>
</dbReference>
<reference evidence="2 3" key="1">
    <citation type="submission" date="2018-06" db="EMBL/GenBank/DDBJ databases">
        <title>Genomic Encyclopedia of Type Strains, Phase IV (KMG-IV): sequencing the most valuable type-strain genomes for metagenomic binning, comparative biology and taxonomic classification.</title>
        <authorList>
            <person name="Goeker M."/>
        </authorList>
    </citation>
    <scope>NUCLEOTIDE SEQUENCE [LARGE SCALE GENOMIC DNA]</scope>
    <source>
        <strain evidence="2 3">DSM 25619</strain>
    </source>
</reference>
<keyword evidence="3" id="KW-1185">Reference proteome</keyword>
<proteinExistence type="predicted"/>
<feature type="transmembrane region" description="Helical" evidence="1">
    <location>
        <begin position="51"/>
        <end position="71"/>
    </location>
</feature>
<dbReference type="EMBL" id="QNRH01000013">
    <property type="protein sequence ID" value="RBO90473.1"/>
    <property type="molecule type" value="Genomic_DNA"/>
</dbReference>
<keyword evidence="1" id="KW-0472">Membrane</keyword>
<feature type="transmembrane region" description="Helical" evidence="1">
    <location>
        <begin position="186"/>
        <end position="204"/>
    </location>
</feature>
<dbReference type="OrthoDB" id="10012030at2"/>
<protein>
    <submittedName>
        <fullName evidence="2">Uncharacterized protein</fullName>
    </submittedName>
</protein>
<organism evidence="2 3">
    <name type="scientific">Pseudochrobactrum asaccharolyticum</name>
    <dbReference type="NCBI Taxonomy" id="354351"/>
    <lineage>
        <taxon>Bacteria</taxon>
        <taxon>Pseudomonadati</taxon>
        <taxon>Pseudomonadota</taxon>
        <taxon>Alphaproteobacteria</taxon>
        <taxon>Hyphomicrobiales</taxon>
        <taxon>Brucellaceae</taxon>
        <taxon>Pseudochrobactrum</taxon>
    </lineage>
</organism>
<evidence type="ECO:0000313" key="3">
    <source>
        <dbReference type="Proteomes" id="UP000252893"/>
    </source>
</evidence>
<accession>A0A366DK71</accession>
<comment type="caution">
    <text evidence="2">The sequence shown here is derived from an EMBL/GenBank/DDBJ whole genome shotgun (WGS) entry which is preliminary data.</text>
</comment>
<sequence length="337" mass="38377">MRFSIQTAAKIIAGIVGLIFQAFLMYLTWTAIKNYGFQNIGIVVDDYKIDIPLYIWIVFAISIIAINYLLFNYITKKIKDEDEVSRWDTSELDLVEQRINRRIDYLINNTPSENLLSPDFFRKIIEEKFDDEIITSVDEALTRRVNKESKTIRTLDQLNGVTQELKIRLEGPAGRAERHAHTARRMAYIMAILGIGIAGYRIYLLTDLTTTLKEIYELTDGSSIWPFIIAHSAPWLGLVLLIEFTALLFVRFSTQASTQQRYFTEAYTELKDRHAALSIIIEYGTPEQIITSARSMIIYGQRRLAETSDAETINASSNLIQSLTGLVNEAAAKVGVK</sequence>
<evidence type="ECO:0000313" key="2">
    <source>
        <dbReference type="EMBL" id="RBO90473.1"/>
    </source>
</evidence>
<dbReference type="AlphaFoldDB" id="A0A366DK71"/>
<keyword evidence="1" id="KW-0812">Transmembrane</keyword>
<feature type="transmembrane region" description="Helical" evidence="1">
    <location>
        <begin position="224"/>
        <end position="250"/>
    </location>
</feature>
<feature type="transmembrane region" description="Helical" evidence="1">
    <location>
        <begin position="12"/>
        <end position="31"/>
    </location>
</feature>
<name>A0A366DK71_9HYPH</name>
<evidence type="ECO:0000256" key="1">
    <source>
        <dbReference type="SAM" id="Phobius"/>
    </source>
</evidence>
<keyword evidence="1" id="KW-1133">Transmembrane helix</keyword>
<gene>
    <name evidence="2" type="ORF">DFR47_11334</name>
</gene>
<dbReference type="RefSeq" id="WP_147245656.1">
    <property type="nucleotide sequence ID" value="NZ_JBHEEG010000005.1"/>
</dbReference>